<evidence type="ECO:0000256" key="1">
    <source>
        <dbReference type="SAM" id="Phobius"/>
    </source>
</evidence>
<accession>A0AAD7HT44</accession>
<reference evidence="2" key="1">
    <citation type="submission" date="2023-03" db="EMBL/GenBank/DDBJ databases">
        <title>Massive genome expansion in bonnet fungi (Mycena s.s.) driven by repeated elements and novel gene families across ecological guilds.</title>
        <authorList>
            <consortium name="Lawrence Berkeley National Laboratory"/>
            <person name="Harder C.B."/>
            <person name="Miyauchi S."/>
            <person name="Viragh M."/>
            <person name="Kuo A."/>
            <person name="Thoen E."/>
            <person name="Andreopoulos B."/>
            <person name="Lu D."/>
            <person name="Skrede I."/>
            <person name="Drula E."/>
            <person name="Henrissat B."/>
            <person name="Morin E."/>
            <person name="Kohler A."/>
            <person name="Barry K."/>
            <person name="LaButti K."/>
            <person name="Morin E."/>
            <person name="Salamov A."/>
            <person name="Lipzen A."/>
            <person name="Mereny Z."/>
            <person name="Hegedus B."/>
            <person name="Baldrian P."/>
            <person name="Stursova M."/>
            <person name="Weitz H."/>
            <person name="Taylor A."/>
            <person name="Grigoriev I.V."/>
            <person name="Nagy L.G."/>
            <person name="Martin F."/>
            <person name="Kauserud H."/>
        </authorList>
    </citation>
    <scope>NUCLEOTIDE SEQUENCE</scope>
    <source>
        <strain evidence="2">CBHHK188m</strain>
    </source>
</reference>
<evidence type="ECO:0000313" key="3">
    <source>
        <dbReference type="Proteomes" id="UP001215280"/>
    </source>
</evidence>
<evidence type="ECO:0000313" key="2">
    <source>
        <dbReference type="EMBL" id="KAJ7726580.1"/>
    </source>
</evidence>
<dbReference type="AlphaFoldDB" id="A0AAD7HT44"/>
<gene>
    <name evidence="2" type="ORF">DFH07DRAFT_970461</name>
</gene>
<comment type="caution">
    <text evidence="2">The sequence shown here is derived from an EMBL/GenBank/DDBJ whole genome shotgun (WGS) entry which is preliminary data.</text>
</comment>
<protein>
    <submittedName>
        <fullName evidence="2">Uncharacterized protein</fullName>
    </submittedName>
</protein>
<keyword evidence="3" id="KW-1185">Reference proteome</keyword>
<dbReference type="EMBL" id="JARJLG010000218">
    <property type="protein sequence ID" value="KAJ7726580.1"/>
    <property type="molecule type" value="Genomic_DNA"/>
</dbReference>
<sequence>MAATSTTTSTHFGAGQTWESQLICLFIIIGFVLLYGLGCHLYTISVGWHDDAEALNRLLTQPPAQNPNPKPSRR</sequence>
<name>A0AAD7HT44_9AGAR</name>
<organism evidence="2 3">
    <name type="scientific">Mycena maculata</name>
    <dbReference type="NCBI Taxonomy" id="230809"/>
    <lineage>
        <taxon>Eukaryota</taxon>
        <taxon>Fungi</taxon>
        <taxon>Dikarya</taxon>
        <taxon>Basidiomycota</taxon>
        <taxon>Agaricomycotina</taxon>
        <taxon>Agaricomycetes</taxon>
        <taxon>Agaricomycetidae</taxon>
        <taxon>Agaricales</taxon>
        <taxon>Marasmiineae</taxon>
        <taxon>Mycenaceae</taxon>
        <taxon>Mycena</taxon>
    </lineage>
</organism>
<keyword evidence="1" id="KW-0812">Transmembrane</keyword>
<proteinExistence type="predicted"/>
<feature type="transmembrane region" description="Helical" evidence="1">
    <location>
        <begin position="20"/>
        <end position="38"/>
    </location>
</feature>
<keyword evidence="1" id="KW-1133">Transmembrane helix</keyword>
<keyword evidence="1" id="KW-0472">Membrane</keyword>
<dbReference type="Proteomes" id="UP001215280">
    <property type="component" value="Unassembled WGS sequence"/>
</dbReference>